<keyword evidence="1" id="KW-0812">Transmembrane</keyword>
<gene>
    <name evidence="2" type="ORF">ABU178_18425</name>
</gene>
<accession>A0ABW7Q0L6</accession>
<comment type="caution">
    <text evidence="2">The sequence shown here is derived from an EMBL/GenBank/DDBJ whole genome shotgun (WGS) entry which is preliminary data.</text>
</comment>
<protein>
    <submittedName>
        <fullName evidence="2">Uncharacterized protein</fullName>
    </submittedName>
</protein>
<keyword evidence="3" id="KW-1185">Reference proteome</keyword>
<dbReference type="RefSeq" id="WP_397217613.1">
    <property type="nucleotide sequence ID" value="NZ_JBGFSN010000011.1"/>
</dbReference>
<evidence type="ECO:0000256" key="1">
    <source>
        <dbReference type="SAM" id="Phobius"/>
    </source>
</evidence>
<reference evidence="2 3" key="1">
    <citation type="submission" date="2024-08" db="EMBL/GenBank/DDBJ databases">
        <title>Pantoea ronii - a newly identified human opportunistic pathogen.</title>
        <authorList>
            <person name="Keidar-Friedman D."/>
            <person name="Sorek N."/>
            <person name="Leshin-Carmel D."/>
            <person name="Tsur A."/>
            <person name="Amsalem M."/>
            <person name="Tolkach D."/>
            <person name="Brosh-Nissimov T."/>
        </authorList>
    </citation>
    <scope>NUCLEOTIDE SEQUENCE [LARGE SCALE GENOMIC DNA]</scope>
    <source>
        <strain evidence="2 3">AA23256</strain>
    </source>
</reference>
<sequence>MHEKTHQRSGFLFFLVNAVTHFTLAVAAVFISFFCVLLDYASDLAGACVFILIILYAVCLLW</sequence>
<dbReference type="Proteomes" id="UP001611251">
    <property type="component" value="Unassembled WGS sequence"/>
</dbReference>
<keyword evidence="1" id="KW-1133">Transmembrane helix</keyword>
<dbReference type="EMBL" id="JBGFSN010000011">
    <property type="protein sequence ID" value="MFH8136128.1"/>
    <property type="molecule type" value="Genomic_DNA"/>
</dbReference>
<name>A0ABW7Q0L6_9GAMM</name>
<feature type="transmembrane region" description="Helical" evidence="1">
    <location>
        <begin position="40"/>
        <end position="61"/>
    </location>
</feature>
<feature type="transmembrane region" description="Helical" evidence="1">
    <location>
        <begin position="12"/>
        <end position="34"/>
    </location>
</feature>
<keyword evidence="1" id="KW-0472">Membrane</keyword>
<organism evidence="2 3">
    <name type="scientific">Pantoea osteomyelitidis</name>
    <dbReference type="NCBI Taxonomy" id="3230026"/>
    <lineage>
        <taxon>Bacteria</taxon>
        <taxon>Pseudomonadati</taxon>
        <taxon>Pseudomonadota</taxon>
        <taxon>Gammaproteobacteria</taxon>
        <taxon>Enterobacterales</taxon>
        <taxon>Erwiniaceae</taxon>
        <taxon>Pantoea</taxon>
    </lineage>
</organism>
<evidence type="ECO:0000313" key="3">
    <source>
        <dbReference type="Proteomes" id="UP001611251"/>
    </source>
</evidence>
<evidence type="ECO:0000313" key="2">
    <source>
        <dbReference type="EMBL" id="MFH8136128.1"/>
    </source>
</evidence>
<proteinExistence type="predicted"/>